<dbReference type="GO" id="GO:0006297">
    <property type="term" value="P:nucleotide-excision repair, DNA gap filling"/>
    <property type="evidence" value="ECO:0007669"/>
    <property type="project" value="TreeGrafter"/>
</dbReference>
<dbReference type="Pfam" id="PF04675">
    <property type="entry name" value="DNA_ligase_A_N"/>
    <property type="match status" value="1"/>
</dbReference>
<feature type="region of interest" description="Disordered" evidence="6">
    <location>
        <begin position="835"/>
        <end position="910"/>
    </location>
</feature>
<feature type="compositionally biased region" description="Low complexity" evidence="6">
    <location>
        <begin position="849"/>
        <end position="861"/>
    </location>
</feature>
<dbReference type="GO" id="GO:0006303">
    <property type="term" value="P:double-strand break repair via nonhomologous end joining"/>
    <property type="evidence" value="ECO:0007669"/>
    <property type="project" value="TreeGrafter"/>
</dbReference>
<keyword evidence="3" id="KW-0547">Nucleotide-binding</keyword>
<feature type="compositionally biased region" description="Pro residues" evidence="6">
    <location>
        <begin position="880"/>
        <end position="901"/>
    </location>
</feature>
<dbReference type="InterPro" id="IPR016059">
    <property type="entry name" value="DNA_ligase_ATP-dep_CS"/>
</dbReference>
<name>A0A5C3PNG2_9APHY</name>
<dbReference type="InterPro" id="IPR012310">
    <property type="entry name" value="DNA_ligase_ATP-dep_cent"/>
</dbReference>
<reference evidence="8 9" key="1">
    <citation type="journal article" date="2019" name="Nat. Ecol. Evol.">
        <title>Megaphylogeny resolves global patterns of mushroom evolution.</title>
        <authorList>
            <person name="Varga T."/>
            <person name="Krizsan K."/>
            <person name="Foldi C."/>
            <person name="Dima B."/>
            <person name="Sanchez-Garcia M."/>
            <person name="Sanchez-Ramirez S."/>
            <person name="Szollosi G.J."/>
            <person name="Szarkandi J.G."/>
            <person name="Papp V."/>
            <person name="Albert L."/>
            <person name="Andreopoulos W."/>
            <person name="Angelini C."/>
            <person name="Antonin V."/>
            <person name="Barry K.W."/>
            <person name="Bougher N.L."/>
            <person name="Buchanan P."/>
            <person name="Buyck B."/>
            <person name="Bense V."/>
            <person name="Catcheside P."/>
            <person name="Chovatia M."/>
            <person name="Cooper J."/>
            <person name="Damon W."/>
            <person name="Desjardin D."/>
            <person name="Finy P."/>
            <person name="Geml J."/>
            <person name="Haridas S."/>
            <person name="Hughes K."/>
            <person name="Justo A."/>
            <person name="Karasinski D."/>
            <person name="Kautmanova I."/>
            <person name="Kiss B."/>
            <person name="Kocsube S."/>
            <person name="Kotiranta H."/>
            <person name="LaButti K.M."/>
            <person name="Lechner B.E."/>
            <person name="Liimatainen K."/>
            <person name="Lipzen A."/>
            <person name="Lukacs Z."/>
            <person name="Mihaltcheva S."/>
            <person name="Morgado L.N."/>
            <person name="Niskanen T."/>
            <person name="Noordeloos M.E."/>
            <person name="Ohm R.A."/>
            <person name="Ortiz-Santana B."/>
            <person name="Ovrebo C."/>
            <person name="Racz N."/>
            <person name="Riley R."/>
            <person name="Savchenko A."/>
            <person name="Shiryaev A."/>
            <person name="Soop K."/>
            <person name="Spirin V."/>
            <person name="Szebenyi C."/>
            <person name="Tomsovsky M."/>
            <person name="Tulloss R.E."/>
            <person name="Uehling J."/>
            <person name="Grigoriev I.V."/>
            <person name="Vagvolgyi C."/>
            <person name="Papp T."/>
            <person name="Martin F.M."/>
            <person name="Miettinen O."/>
            <person name="Hibbett D.S."/>
            <person name="Nagy L.G."/>
        </authorList>
    </citation>
    <scope>NUCLEOTIDE SEQUENCE [LARGE SCALE GENOMIC DNA]</scope>
    <source>
        <strain evidence="8 9">HHB13444</strain>
    </source>
</reference>
<evidence type="ECO:0000313" key="8">
    <source>
        <dbReference type="EMBL" id="TFK90842.1"/>
    </source>
</evidence>
<keyword evidence="5" id="KW-0539">Nucleus</keyword>
<dbReference type="InterPro" id="IPR012308">
    <property type="entry name" value="DNA_ligase_ATP-dep_N"/>
</dbReference>
<dbReference type="GO" id="GO:0003677">
    <property type="term" value="F:DNA binding"/>
    <property type="evidence" value="ECO:0007669"/>
    <property type="project" value="InterPro"/>
</dbReference>
<sequence length="1069" mass="117730">MSALTDDSGIPFAFFTELVDAIAKVRPHKVSEKQPRTTRYADTPVCKTFRRWVGRLRELYAPLPPGTTAIIFRLLFPEEDVKRKYNLQEAGLAQYLVKILGVSSETHGRGERLKKWKEEDAKGCLGDEVRDIMLGTAHSQGSTVTVTIAQVDALLTELAAKCGFSAAGVHASFSATNSPRRSRQAILTTLYHSLSPAESAVVTQIILKDLRPLLYPIPRSANHYTAALLQYNSNAIAQLSMESAMYAWDPSGRMAVIYKTRANLDEAAQTYERLKPGDPMPDPVCGTPIQIPKCSKGQGIAQALKLLQGADKVWVETKYDGERAQIHIRLDETGNPHIKIYSKSGRDSTRDRAGIHDIVCEALGVGQGHNLSIKQGVAPAEASFRQDIVVEAELVAFSEATDRIDEFWRIRSLIASTAVGVRHKTPPAPPSTAEGMNSQCSMLSNGSDGGTRHLALIFFDILLLDGTSLLSFPYSERRATLERVVRVIPGYSMLAERVCIDMKRAEASDTLRKAFATLIADYQEGAVLKADGAQYGERRWPWVKLKRDYIKGYGDTVDLVLLGAAWEKDRARELRVLPTAYTTFYFGLLANADECKSNLSCRPHFEVVFTSAYGLSRQELEEVNFMIKSSDMVPYCEQAIEGLPYRFKLCPNLRPPAVLLQQPLLAELFGAGFSKAQSSMFYELRFPRMTKVYRPSERPWSDGLTLQEYQQIARAAVGRDRAGKAEDDCVKAMFHPDQPASPGVRCPKKRKQTEILWIEKLEVADGKKRGGASPSKRARLNTVGPRRKTIDVGNAENIAEAREVPIDGNTPEAGTEGLRARLGMARLTSVTNVTAAAASSPVRHPPGSGPGSSRVSEPSPVFMRDLPLTDKTPSRAEPPRASPPVATPPGMPLPQTPPPTTVKPAPGLQGPQPTLILKREDDDCSRIMDVRTNSASPATLHHFLQDSVVWLARPPRTARPSWRAPSYAVIPKGNQVSTLDAVTIACGWGSTPACKWSNRGVVFVDVSEILFLQDTLHELARRRAALLGHKDIARCKPILILDMKMLAYDTLDETLTADEVESRAICRFG</sequence>
<comment type="similarity">
    <text evidence="1">Belongs to the ATP-dependent DNA ligase family.</text>
</comment>
<dbReference type="PROSITE" id="PS50160">
    <property type="entry name" value="DNA_LIGASE_A3"/>
    <property type="match status" value="1"/>
</dbReference>
<dbReference type="GO" id="GO:0005524">
    <property type="term" value="F:ATP binding"/>
    <property type="evidence" value="ECO:0007669"/>
    <property type="project" value="UniProtKB-KW"/>
</dbReference>
<evidence type="ECO:0000256" key="2">
    <source>
        <dbReference type="ARBA" id="ARBA00022598"/>
    </source>
</evidence>
<keyword evidence="4" id="KW-0067">ATP-binding</keyword>
<evidence type="ECO:0000259" key="7">
    <source>
        <dbReference type="PROSITE" id="PS50160"/>
    </source>
</evidence>
<dbReference type="InterPro" id="IPR012340">
    <property type="entry name" value="NA-bd_OB-fold"/>
</dbReference>
<dbReference type="InterPro" id="IPR029710">
    <property type="entry name" value="LIG4"/>
</dbReference>
<dbReference type="PANTHER" id="PTHR45997:SF2">
    <property type="entry name" value="ATP DEPENDENT DNA LIGASE DOMAIN PROTEIN (AFU_ORTHOLOGUE AFUA_5G02430)"/>
    <property type="match status" value="1"/>
</dbReference>
<dbReference type="AlphaFoldDB" id="A0A5C3PNG2"/>
<evidence type="ECO:0000313" key="9">
    <source>
        <dbReference type="Proteomes" id="UP000308197"/>
    </source>
</evidence>
<evidence type="ECO:0000256" key="1">
    <source>
        <dbReference type="ARBA" id="ARBA00007572"/>
    </source>
</evidence>
<dbReference type="Proteomes" id="UP000308197">
    <property type="component" value="Unassembled WGS sequence"/>
</dbReference>
<keyword evidence="2" id="KW-0436">Ligase</keyword>
<dbReference type="GO" id="GO:0003910">
    <property type="term" value="F:DNA ligase (ATP) activity"/>
    <property type="evidence" value="ECO:0007669"/>
    <property type="project" value="InterPro"/>
</dbReference>
<evidence type="ECO:0000256" key="5">
    <source>
        <dbReference type="ARBA" id="ARBA00023242"/>
    </source>
</evidence>
<dbReference type="GO" id="GO:0006310">
    <property type="term" value="P:DNA recombination"/>
    <property type="evidence" value="ECO:0007669"/>
    <property type="project" value="InterPro"/>
</dbReference>
<dbReference type="Gene3D" id="2.40.50.140">
    <property type="entry name" value="Nucleic acid-binding proteins"/>
    <property type="match status" value="1"/>
</dbReference>
<dbReference type="Gene3D" id="1.10.3260.10">
    <property type="entry name" value="DNA ligase, ATP-dependent, N-terminal domain"/>
    <property type="match status" value="1"/>
</dbReference>
<dbReference type="SUPFAM" id="SSF56091">
    <property type="entry name" value="DNA ligase/mRNA capping enzyme, catalytic domain"/>
    <property type="match status" value="1"/>
</dbReference>
<proteinExistence type="inferred from homology"/>
<dbReference type="InParanoid" id="A0A5C3PNG2"/>
<feature type="domain" description="ATP-dependent DNA ligase family profile" evidence="7">
    <location>
        <begin position="456"/>
        <end position="570"/>
    </location>
</feature>
<evidence type="ECO:0000256" key="3">
    <source>
        <dbReference type="ARBA" id="ARBA00022741"/>
    </source>
</evidence>
<dbReference type="Gene3D" id="3.30.470.30">
    <property type="entry name" value="DNA ligase/mRNA capping enzyme"/>
    <property type="match status" value="1"/>
</dbReference>
<dbReference type="STRING" id="1314778.A0A5C3PNG2"/>
<dbReference type="EMBL" id="ML211035">
    <property type="protein sequence ID" value="TFK90842.1"/>
    <property type="molecule type" value="Genomic_DNA"/>
</dbReference>
<organism evidence="8 9">
    <name type="scientific">Polyporus arcularius HHB13444</name>
    <dbReference type="NCBI Taxonomy" id="1314778"/>
    <lineage>
        <taxon>Eukaryota</taxon>
        <taxon>Fungi</taxon>
        <taxon>Dikarya</taxon>
        <taxon>Basidiomycota</taxon>
        <taxon>Agaricomycotina</taxon>
        <taxon>Agaricomycetes</taxon>
        <taxon>Polyporales</taxon>
        <taxon>Polyporaceae</taxon>
        <taxon>Polyporus</taxon>
    </lineage>
</organism>
<gene>
    <name evidence="8" type="ORF">K466DRAFT_542804</name>
</gene>
<dbReference type="Pfam" id="PF01068">
    <property type="entry name" value="DNA_ligase_A_M"/>
    <property type="match status" value="1"/>
</dbReference>
<dbReference type="PROSITE" id="PS00697">
    <property type="entry name" value="DNA_LIGASE_A1"/>
    <property type="match status" value="1"/>
</dbReference>
<dbReference type="InterPro" id="IPR036599">
    <property type="entry name" value="DNA_ligase_N_sf"/>
</dbReference>
<evidence type="ECO:0000256" key="6">
    <source>
        <dbReference type="SAM" id="MobiDB-lite"/>
    </source>
</evidence>
<evidence type="ECO:0000256" key="4">
    <source>
        <dbReference type="ARBA" id="ARBA00022840"/>
    </source>
</evidence>
<keyword evidence="9" id="KW-1185">Reference proteome</keyword>
<dbReference type="PANTHER" id="PTHR45997">
    <property type="entry name" value="DNA LIGASE 4"/>
    <property type="match status" value="1"/>
</dbReference>
<protein>
    <recommendedName>
        <fullName evidence="7">ATP-dependent DNA ligase family profile domain-containing protein</fullName>
    </recommendedName>
</protein>
<dbReference type="GO" id="GO:0032807">
    <property type="term" value="C:DNA ligase IV complex"/>
    <property type="evidence" value="ECO:0007669"/>
    <property type="project" value="TreeGrafter"/>
</dbReference>
<accession>A0A5C3PNG2</accession>